<sequence length="101" mass="11476">MNQFIAIHYNGQTPAFTYTNTLEDARRHLSSLITKHQVSPSDAMAIVRAADDHILYFKLDNNTVSDLSSARPAQPSFMTQLSRFASSCTLWFRHSFATHEK</sequence>
<evidence type="ECO:0000313" key="2">
    <source>
        <dbReference type="Proteomes" id="UP000283523"/>
    </source>
</evidence>
<dbReference type="EMBL" id="QXED01000002">
    <property type="protein sequence ID" value="RIV25088.1"/>
    <property type="molecule type" value="Genomic_DNA"/>
</dbReference>
<organism evidence="1 2">
    <name type="scientific">Fibrisoma montanum</name>
    <dbReference type="NCBI Taxonomy" id="2305895"/>
    <lineage>
        <taxon>Bacteria</taxon>
        <taxon>Pseudomonadati</taxon>
        <taxon>Bacteroidota</taxon>
        <taxon>Cytophagia</taxon>
        <taxon>Cytophagales</taxon>
        <taxon>Spirosomataceae</taxon>
        <taxon>Fibrisoma</taxon>
    </lineage>
</organism>
<comment type="caution">
    <text evidence="1">The sequence shown here is derived from an EMBL/GenBank/DDBJ whole genome shotgun (WGS) entry which is preliminary data.</text>
</comment>
<name>A0A418ME64_9BACT</name>
<dbReference type="OrthoDB" id="962698at2"/>
<gene>
    <name evidence="1" type="ORF">DYU11_07145</name>
</gene>
<dbReference type="Proteomes" id="UP000283523">
    <property type="component" value="Unassembled WGS sequence"/>
</dbReference>
<accession>A0A418ME64</accession>
<proteinExistence type="predicted"/>
<evidence type="ECO:0000313" key="1">
    <source>
        <dbReference type="EMBL" id="RIV25088.1"/>
    </source>
</evidence>
<protein>
    <submittedName>
        <fullName evidence="1">Uncharacterized protein</fullName>
    </submittedName>
</protein>
<dbReference type="RefSeq" id="WP_119666974.1">
    <property type="nucleotide sequence ID" value="NZ_QXED01000002.1"/>
</dbReference>
<dbReference type="AlphaFoldDB" id="A0A418ME64"/>
<reference evidence="1 2" key="1">
    <citation type="submission" date="2018-08" db="EMBL/GenBank/DDBJ databases">
        <title>Fibrisoma montanum sp. nov., isolated from Danxia mountain soil.</title>
        <authorList>
            <person name="Huang Y."/>
        </authorList>
    </citation>
    <scope>NUCLEOTIDE SEQUENCE [LARGE SCALE GENOMIC DNA]</scope>
    <source>
        <strain evidence="1 2">HYT19</strain>
    </source>
</reference>
<keyword evidence="2" id="KW-1185">Reference proteome</keyword>